<dbReference type="OrthoDB" id="10055429at2759"/>
<name>A0A8S4Q7Z6_OWEFU</name>
<keyword evidence="6 7" id="KW-0472">Membrane</keyword>
<feature type="transmembrane region" description="Helical" evidence="7">
    <location>
        <begin position="167"/>
        <end position="188"/>
    </location>
</feature>
<keyword evidence="3" id="KW-0813">Transport</keyword>
<evidence type="ECO:0000313" key="9">
    <source>
        <dbReference type="Proteomes" id="UP000749559"/>
    </source>
</evidence>
<feature type="transmembrane region" description="Helical" evidence="7">
    <location>
        <begin position="377"/>
        <end position="395"/>
    </location>
</feature>
<evidence type="ECO:0000256" key="1">
    <source>
        <dbReference type="ARBA" id="ARBA00004141"/>
    </source>
</evidence>
<accession>A0A8S4Q7Z6</accession>
<keyword evidence="9" id="KW-1185">Reference proteome</keyword>
<evidence type="ECO:0000256" key="4">
    <source>
        <dbReference type="ARBA" id="ARBA00022692"/>
    </source>
</evidence>
<evidence type="ECO:0000256" key="6">
    <source>
        <dbReference type="ARBA" id="ARBA00023136"/>
    </source>
</evidence>
<feature type="transmembrane region" description="Helical" evidence="7">
    <location>
        <begin position="88"/>
        <end position="109"/>
    </location>
</feature>
<comment type="subcellular location">
    <subcellularLocation>
        <location evidence="1">Membrane</location>
        <topology evidence="1">Multi-pass membrane protein</topology>
    </subcellularLocation>
</comment>
<dbReference type="GO" id="GO:0005315">
    <property type="term" value="F:phosphate transmembrane transporter activity"/>
    <property type="evidence" value="ECO:0007669"/>
    <property type="project" value="InterPro"/>
</dbReference>
<keyword evidence="5 7" id="KW-1133">Transmembrane helix</keyword>
<feature type="transmembrane region" description="Helical" evidence="7">
    <location>
        <begin position="194"/>
        <end position="216"/>
    </location>
</feature>
<evidence type="ECO:0000256" key="5">
    <source>
        <dbReference type="ARBA" id="ARBA00022989"/>
    </source>
</evidence>
<reference evidence="8" key="1">
    <citation type="submission" date="2022-03" db="EMBL/GenBank/DDBJ databases">
        <authorList>
            <person name="Martin C."/>
        </authorList>
    </citation>
    <scope>NUCLEOTIDE SEQUENCE</scope>
</reference>
<sequence>MKDQVEAKSEFEEYLLICKLFLPLCLSNFRIAFNRYLDYFSQTFAEDVTTALAILTIVRMMLALSKSYPSPTATKQIFIVLVETRQDFYKAMSFMVLLGSILFAILLTFGLTPAGELFRILFKISDDELHLVQLGITSICLVPILSNLQSALEGILLKENSWKLNMFAKIFSILLKIFTVAVLVNTTLAKYYPIFIPTISVYISSICTLLLLGLAYKLVLFKELPDETSLLNSNRNPLTFMDIVKLTAPMGMKQIVEKYELTILKIILVHTANSEMERKHILAYLDVVQNAGYVLSRWLFGIPPLVSAYLGNNTKNITLYKDRYDRLVVFIMIVVAFATLLKVLVCWVPMLTKTFLLGIFNIPDNEFGFISYPFKLWTFRPLLYGLYTFSVGVLTHKKDTKILIVCSFLEIVVISVVPLLLNLTVMDGLLSGMVSLYISQAVPTYIVYIYYYVKHCYRTKQL</sequence>
<dbReference type="PANTHER" id="PTHR28384">
    <property type="entry name" value="PROGRESSIVE ANKYLOSIS PROTEIN HOMOLOG"/>
    <property type="match status" value="1"/>
</dbReference>
<dbReference type="PANTHER" id="PTHR28384:SF1">
    <property type="entry name" value="PROGRESSIVE ANKYLOSIS PROTEIN HOMOLOG"/>
    <property type="match status" value="1"/>
</dbReference>
<dbReference type="GO" id="GO:0030504">
    <property type="term" value="F:inorganic diphosphate transmembrane transporter activity"/>
    <property type="evidence" value="ECO:0007669"/>
    <property type="project" value="TreeGrafter"/>
</dbReference>
<feature type="transmembrane region" description="Helical" evidence="7">
    <location>
        <begin position="402"/>
        <end position="421"/>
    </location>
</feature>
<evidence type="ECO:0000256" key="7">
    <source>
        <dbReference type="SAM" id="Phobius"/>
    </source>
</evidence>
<feature type="transmembrane region" description="Helical" evidence="7">
    <location>
        <begin position="129"/>
        <end position="146"/>
    </location>
</feature>
<organism evidence="8 9">
    <name type="scientific">Owenia fusiformis</name>
    <name type="common">Polychaete worm</name>
    <dbReference type="NCBI Taxonomy" id="6347"/>
    <lineage>
        <taxon>Eukaryota</taxon>
        <taxon>Metazoa</taxon>
        <taxon>Spiralia</taxon>
        <taxon>Lophotrochozoa</taxon>
        <taxon>Annelida</taxon>
        <taxon>Polychaeta</taxon>
        <taxon>Sedentaria</taxon>
        <taxon>Canalipalpata</taxon>
        <taxon>Sabellida</taxon>
        <taxon>Oweniida</taxon>
        <taxon>Oweniidae</taxon>
        <taxon>Owenia</taxon>
    </lineage>
</organism>
<feature type="transmembrane region" description="Helical" evidence="7">
    <location>
        <begin position="327"/>
        <end position="350"/>
    </location>
</feature>
<dbReference type="InterPro" id="IPR009887">
    <property type="entry name" value="ANKH"/>
</dbReference>
<proteinExistence type="inferred from homology"/>
<dbReference type="Pfam" id="PF07260">
    <property type="entry name" value="ANKH"/>
    <property type="match status" value="1"/>
</dbReference>
<keyword evidence="4 7" id="KW-0812">Transmembrane</keyword>
<evidence type="ECO:0000313" key="8">
    <source>
        <dbReference type="EMBL" id="CAH1800533.1"/>
    </source>
</evidence>
<dbReference type="EMBL" id="CAIIXF020000012">
    <property type="protein sequence ID" value="CAH1800533.1"/>
    <property type="molecule type" value="Genomic_DNA"/>
</dbReference>
<dbReference type="GO" id="GO:0035435">
    <property type="term" value="P:phosphate ion transmembrane transport"/>
    <property type="evidence" value="ECO:0007669"/>
    <property type="project" value="InterPro"/>
</dbReference>
<dbReference type="Proteomes" id="UP000749559">
    <property type="component" value="Unassembled WGS sequence"/>
</dbReference>
<comment type="similarity">
    <text evidence="2">Belongs to the ANKH family.</text>
</comment>
<feature type="transmembrane region" description="Helical" evidence="7">
    <location>
        <begin position="433"/>
        <end position="453"/>
    </location>
</feature>
<evidence type="ECO:0000256" key="3">
    <source>
        <dbReference type="ARBA" id="ARBA00022448"/>
    </source>
</evidence>
<dbReference type="GO" id="GO:0005886">
    <property type="term" value="C:plasma membrane"/>
    <property type="evidence" value="ECO:0007669"/>
    <property type="project" value="TreeGrafter"/>
</dbReference>
<protein>
    <submittedName>
        <fullName evidence="8">Uncharacterized protein</fullName>
    </submittedName>
</protein>
<evidence type="ECO:0000256" key="2">
    <source>
        <dbReference type="ARBA" id="ARBA00007509"/>
    </source>
</evidence>
<gene>
    <name evidence="8" type="ORF">OFUS_LOCUS24404</name>
</gene>
<comment type="caution">
    <text evidence="8">The sequence shown here is derived from an EMBL/GenBank/DDBJ whole genome shotgun (WGS) entry which is preliminary data.</text>
</comment>
<dbReference type="AlphaFoldDB" id="A0A8S4Q7Z6"/>